<dbReference type="Proteomes" id="UP000578531">
    <property type="component" value="Unassembled WGS sequence"/>
</dbReference>
<keyword evidence="2" id="KW-1185">Reference proteome</keyword>
<accession>A0A8H6FU21</accession>
<evidence type="ECO:0000313" key="1">
    <source>
        <dbReference type="EMBL" id="KAF6234771.1"/>
    </source>
</evidence>
<dbReference type="GeneID" id="59288648"/>
<protein>
    <submittedName>
        <fullName evidence="1">Uncharacterized protein</fullName>
    </submittedName>
</protein>
<dbReference type="EMBL" id="JACCJC010000028">
    <property type="protein sequence ID" value="KAF6234771.1"/>
    <property type="molecule type" value="Genomic_DNA"/>
</dbReference>
<name>A0A8H6FU21_9LECA</name>
<gene>
    <name evidence="1" type="ORF">HO173_006991</name>
</gene>
<proteinExistence type="predicted"/>
<dbReference type="AlphaFoldDB" id="A0A8H6FU21"/>
<sequence>MQLGHTCGTSIYLPSEPCPTAYVNAANGNNPVNGEFETSQCTMNNGKLTPNAHIMQANDGVCAPALAVSGPCCQLDGSKSPYTCDCSTWNPGPDAGPNIYNPCWEPS</sequence>
<organism evidence="1 2">
    <name type="scientific">Letharia columbiana</name>
    <dbReference type="NCBI Taxonomy" id="112416"/>
    <lineage>
        <taxon>Eukaryota</taxon>
        <taxon>Fungi</taxon>
        <taxon>Dikarya</taxon>
        <taxon>Ascomycota</taxon>
        <taxon>Pezizomycotina</taxon>
        <taxon>Lecanoromycetes</taxon>
        <taxon>OSLEUM clade</taxon>
        <taxon>Lecanoromycetidae</taxon>
        <taxon>Lecanorales</taxon>
        <taxon>Lecanorineae</taxon>
        <taxon>Parmeliaceae</taxon>
        <taxon>Letharia</taxon>
    </lineage>
</organism>
<comment type="caution">
    <text evidence="1">The sequence shown here is derived from an EMBL/GenBank/DDBJ whole genome shotgun (WGS) entry which is preliminary data.</text>
</comment>
<evidence type="ECO:0000313" key="2">
    <source>
        <dbReference type="Proteomes" id="UP000578531"/>
    </source>
</evidence>
<dbReference type="RefSeq" id="XP_037164160.1">
    <property type="nucleotide sequence ID" value="XM_037308896.1"/>
</dbReference>
<reference evidence="1 2" key="1">
    <citation type="journal article" date="2020" name="Genomics">
        <title>Complete, high-quality genomes from long-read metagenomic sequencing of two wolf lichen thalli reveals enigmatic genome architecture.</title>
        <authorList>
            <person name="McKenzie S.K."/>
            <person name="Walston R.F."/>
            <person name="Allen J.L."/>
        </authorList>
    </citation>
    <scope>NUCLEOTIDE SEQUENCE [LARGE SCALE GENOMIC DNA]</scope>
    <source>
        <strain evidence="1">WasteWater2</strain>
    </source>
</reference>